<dbReference type="OrthoDB" id="1411058at2"/>
<proteinExistence type="predicted"/>
<dbReference type="RefSeq" id="WP_140597612.1">
    <property type="nucleotide sequence ID" value="NZ_VFWZ01000011.1"/>
</dbReference>
<accession>A0A504IZQ1</accession>
<dbReference type="Proteomes" id="UP000315540">
    <property type="component" value="Unassembled WGS sequence"/>
</dbReference>
<protein>
    <recommendedName>
        <fullName evidence="3">Type VI secretion system baseplate subunit TssG</fullName>
    </recommendedName>
</protein>
<name>A0A504IZQ1_9FLAO</name>
<dbReference type="AlphaFoldDB" id="A0A504IZQ1"/>
<evidence type="ECO:0000313" key="2">
    <source>
        <dbReference type="Proteomes" id="UP000315540"/>
    </source>
</evidence>
<comment type="caution">
    <text evidence="1">The sequence shown here is derived from an EMBL/GenBank/DDBJ whole genome shotgun (WGS) entry which is preliminary data.</text>
</comment>
<keyword evidence="2" id="KW-1185">Reference proteome</keyword>
<dbReference type="EMBL" id="VFWZ01000011">
    <property type="protein sequence ID" value="TPN81238.1"/>
    <property type="molecule type" value="Genomic_DNA"/>
</dbReference>
<organism evidence="1 2">
    <name type="scientific">Aquimarina algicola</name>
    <dbReference type="NCBI Taxonomy" id="2589995"/>
    <lineage>
        <taxon>Bacteria</taxon>
        <taxon>Pseudomonadati</taxon>
        <taxon>Bacteroidota</taxon>
        <taxon>Flavobacteriia</taxon>
        <taxon>Flavobacteriales</taxon>
        <taxon>Flavobacteriaceae</taxon>
        <taxon>Aquimarina</taxon>
    </lineage>
</organism>
<evidence type="ECO:0000313" key="1">
    <source>
        <dbReference type="EMBL" id="TPN81238.1"/>
    </source>
</evidence>
<reference evidence="1 2" key="1">
    <citation type="submission" date="2019-06" db="EMBL/GenBank/DDBJ databases">
        <authorList>
            <person name="Meng X."/>
        </authorList>
    </citation>
    <scope>NUCLEOTIDE SEQUENCE [LARGE SCALE GENOMIC DNA]</scope>
    <source>
        <strain evidence="1 2">M625</strain>
    </source>
</reference>
<sequence length="308" mass="36241">MKKSTQIEDIHEELLSIFNNLKAEVFVAEILEKSDLDFQDIDIFNKSTFTRSYRRDVINFSIDTNTNNSDDKLQFNLARNGLYDILPEGLFHAPIDRKKSLDYKQLRRKHKQDESHARDFFAPLENEFFVQKVKVEQNERVLVDKFVNLKNEFLIDLWGLNKNMPTEYNIKLLQLLPYTHRISGDKDLIALCLEKIIGETVSIKRLLEPYSEIIEQESENRLGMDLVLALEETRVLYPVFEITIGPVERKNIDKFLENSITRQFISIFCDYFIPIEIDTRLNITYLEKESIFVLNETNSPRMGLTTMI</sequence>
<gene>
    <name evidence="1" type="ORF">FHK87_24965</name>
</gene>
<evidence type="ECO:0008006" key="3">
    <source>
        <dbReference type="Google" id="ProtNLM"/>
    </source>
</evidence>